<comment type="caution">
    <text evidence="1">The sequence shown here is derived from an EMBL/GenBank/DDBJ whole genome shotgun (WGS) entry which is preliminary data.</text>
</comment>
<dbReference type="Pfam" id="PF07358">
    <property type="entry name" value="DUF1482"/>
    <property type="match status" value="1"/>
</dbReference>
<evidence type="ECO:0000313" key="1">
    <source>
        <dbReference type="EMBL" id="PAV94694.1"/>
    </source>
</evidence>
<dbReference type="Proteomes" id="UP000218796">
    <property type="component" value="Unassembled WGS sequence"/>
</dbReference>
<dbReference type="RefSeq" id="WP_008813422.1">
    <property type="nucleotide sequence ID" value="NZ_CALECD010000022.1"/>
</dbReference>
<organism evidence="1 2">
    <name type="scientific">Hafnia paralvei</name>
    <dbReference type="NCBI Taxonomy" id="546367"/>
    <lineage>
        <taxon>Bacteria</taxon>
        <taxon>Pseudomonadati</taxon>
        <taxon>Pseudomonadota</taxon>
        <taxon>Gammaproteobacteria</taxon>
        <taxon>Enterobacterales</taxon>
        <taxon>Hafniaceae</taxon>
        <taxon>Hafnia</taxon>
    </lineage>
</organism>
<proteinExistence type="predicted"/>
<dbReference type="AlphaFoldDB" id="A0A2A2M8B7"/>
<evidence type="ECO:0000313" key="2">
    <source>
        <dbReference type="Proteomes" id="UP000218796"/>
    </source>
</evidence>
<dbReference type="GeneID" id="69638599"/>
<dbReference type="EMBL" id="NQMS01000011">
    <property type="protein sequence ID" value="PAV94694.1"/>
    <property type="molecule type" value="Genomic_DNA"/>
</dbReference>
<dbReference type="OrthoDB" id="6562784at2"/>
<name>A0A2A2M8B7_9GAMM</name>
<reference evidence="1 2" key="1">
    <citation type="submission" date="2017-08" db="EMBL/GenBank/DDBJ databases">
        <title>Draft Genome Sequence of Hafnia alvei CITHA-6 Isolated from Raw Bovine Milk.</title>
        <authorList>
            <person name="Culligan E.P."/>
            <person name="Mcsweeney A."/>
            <person name="O'Doherty C."/>
            <person name="Gleeson E."/>
            <person name="O'Riordan D."/>
            <person name="Sleator R.D."/>
        </authorList>
    </citation>
    <scope>NUCLEOTIDE SEQUENCE [LARGE SCALE GENOMIC DNA]</scope>
    <source>
        <strain evidence="1 2">CITHA-6</strain>
    </source>
</reference>
<sequence>MYALVMMVCYLNGSCENLYLGGFDTEEQCVRELKVQRIQRGGCLPLENVLDDFWQPATRAADFHRVF</sequence>
<dbReference type="KEGG" id="hpar:AL518_15285"/>
<accession>A0A2A2M8B7</accession>
<dbReference type="InterPro" id="IPR009954">
    <property type="entry name" value="DUF1482"/>
</dbReference>
<protein>
    <submittedName>
        <fullName evidence="1">DUF1482 domain-containing protein</fullName>
    </submittedName>
</protein>
<gene>
    <name evidence="1" type="ORF">CJD50_19540</name>
</gene>
<keyword evidence="2" id="KW-1185">Reference proteome</keyword>